<dbReference type="STRING" id="989370.AOQ71_22355"/>
<feature type="signal peptide" evidence="1">
    <location>
        <begin position="1"/>
        <end position="29"/>
    </location>
</feature>
<gene>
    <name evidence="2" type="ORF">AOQ71_22355</name>
</gene>
<dbReference type="RefSeq" id="WP_057751064.1">
    <property type="nucleotide sequence ID" value="NZ_LJYG01000094.1"/>
</dbReference>
<evidence type="ECO:0000256" key="1">
    <source>
        <dbReference type="SAM" id="SignalP"/>
    </source>
</evidence>
<name>A0A0R3DN59_9BRAD</name>
<dbReference type="AlphaFoldDB" id="A0A0R3DN59"/>
<dbReference type="Proteomes" id="UP000051936">
    <property type="component" value="Unassembled WGS sequence"/>
</dbReference>
<keyword evidence="1" id="KW-0732">Signal</keyword>
<accession>A0A0R3DN59</accession>
<proteinExistence type="predicted"/>
<organism evidence="2 3">
    <name type="scientific">Bradyrhizobium manausense</name>
    <dbReference type="NCBI Taxonomy" id="989370"/>
    <lineage>
        <taxon>Bacteria</taxon>
        <taxon>Pseudomonadati</taxon>
        <taxon>Pseudomonadota</taxon>
        <taxon>Alphaproteobacteria</taxon>
        <taxon>Hyphomicrobiales</taxon>
        <taxon>Nitrobacteraceae</taxon>
        <taxon>Bradyrhizobium</taxon>
    </lineage>
</organism>
<dbReference type="OrthoDB" id="8256163at2"/>
<dbReference type="Pfam" id="PF12071">
    <property type="entry name" value="DUF3551"/>
    <property type="match status" value="1"/>
</dbReference>
<dbReference type="EMBL" id="LJYG01000094">
    <property type="protein sequence ID" value="KRQ08239.1"/>
    <property type="molecule type" value="Genomic_DNA"/>
</dbReference>
<evidence type="ECO:0000313" key="2">
    <source>
        <dbReference type="EMBL" id="KRQ08239.1"/>
    </source>
</evidence>
<evidence type="ECO:0000313" key="3">
    <source>
        <dbReference type="Proteomes" id="UP000051936"/>
    </source>
</evidence>
<dbReference type="InterPro" id="IPR021937">
    <property type="entry name" value="DUF3551"/>
</dbReference>
<protein>
    <recommendedName>
        <fullName evidence="4">DUF3551 domain-containing protein</fullName>
    </recommendedName>
</protein>
<keyword evidence="3" id="KW-1185">Reference proteome</keyword>
<reference evidence="2 3" key="1">
    <citation type="submission" date="2015-09" db="EMBL/GenBank/DDBJ databases">
        <title>Draft Genome Sequence of Bradyrhizobium manausense Strain BR 3351T, a Novel Symbiotic Nitrogen-Fixing Alphaproteobacterium Isolated from Brazilian Amazon Rain Forest.</title>
        <authorList>
            <person name="De Araujo J.L."/>
            <person name="Zilli J.E."/>
        </authorList>
    </citation>
    <scope>NUCLEOTIDE SEQUENCE [LARGE SCALE GENOMIC DNA]</scope>
    <source>
        <strain evidence="2 3">BR3351</strain>
    </source>
</reference>
<feature type="chain" id="PRO_5006435656" description="DUF3551 domain-containing protein" evidence="1">
    <location>
        <begin position="30"/>
        <end position="89"/>
    </location>
</feature>
<comment type="caution">
    <text evidence="2">The sequence shown here is derived from an EMBL/GenBank/DDBJ whole genome shotgun (WGS) entry which is preliminary data.</text>
</comment>
<evidence type="ECO:0008006" key="4">
    <source>
        <dbReference type="Google" id="ProtNLM"/>
    </source>
</evidence>
<sequence>MTKTIALSTIAAAALAAATFWFTAEPASAKSYEYCRLDYGLGSPRDCGYDTMQQCLAMISGRGGSCTRDPAYQSESFAYAPKNTGRRHH</sequence>